<feature type="non-terminal residue" evidence="1">
    <location>
        <position position="48"/>
    </location>
</feature>
<accession>A0A392WD85</accession>
<dbReference type="Proteomes" id="UP000265520">
    <property type="component" value="Unassembled WGS sequence"/>
</dbReference>
<organism evidence="1 2">
    <name type="scientific">Trifolium medium</name>
    <dbReference type="NCBI Taxonomy" id="97028"/>
    <lineage>
        <taxon>Eukaryota</taxon>
        <taxon>Viridiplantae</taxon>
        <taxon>Streptophyta</taxon>
        <taxon>Embryophyta</taxon>
        <taxon>Tracheophyta</taxon>
        <taxon>Spermatophyta</taxon>
        <taxon>Magnoliopsida</taxon>
        <taxon>eudicotyledons</taxon>
        <taxon>Gunneridae</taxon>
        <taxon>Pentapetalae</taxon>
        <taxon>rosids</taxon>
        <taxon>fabids</taxon>
        <taxon>Fabales</taxon>
        <taxon>Fabaceae</taxon>
        <taxon>Papilionoideae</taxon>
        <taxon>50 kb inversion clade</taxon>
        <taxon>NPAAA clade</taxon>
        <taxon>Hologalegina</taxon>
        <taxon>IRL clade</taxon>
        <taxon>Trifolieae</taxon>
        <taxon>Trifolium</taxon>
    </lineage>
</organism>
<dbReference type="EMBL" id="LXQA011471364">
    <property type="protein sequence ID" value="MCI98357.1"/>
    <property type="molecule type" value="Genomic_DNA"/>
</dbReference>
<sequence>MRDKADEYKADKALYQDKNLRSSFSEVEETDVGGLAACRKKRASTNLA</sequence>
<proteinExistence type="predicted"/>
<protein>
    <submittedName>
        <fullName evidence="1">Uncharacterized protein</fullName>
    </submittedName>
</protein>
<keyword evidence="2" id="KW-1185">Reference proteome</keyword>
<comment type="caution">
    <text evidence="1">The sequence shown here is derived from an EMBL/GenBank/DDBJ whole genome shotgun (WGS) entry which is preliminary data.</text>
</comment>
<dbReference type="AlphaFoldDB" id="A0A392WD85"/>
<evidence type="ECO:0000313" key="1">
    <source>
        <dbReference type="EMBL" id="MCI98357.1"/>
    </source>
</evidence>
<evidence type="ECO:0000313" key="2">
    <source>
        <dbReference type="Proteomes" id="UP000265520"/>
    </source>
</evidence>
<reference evidence="1 2" key="1">
    <citation type="journal article" date="2018" name="Front. Plant Sci.">
        <title>Red Clover (Trifolium pratense) and Zigzag Clover (T. medium) - A Picture of Genomic Similarities and Differences.</title>
        <authorList>
            <person name="Dluhosova J."/>
            <person name="Istvanek J."/>
            <person name="Nedelnik J."/>
            <person name="Repkova J."/>
        </authorList>
    </citation>
    <scope>NUCLEOTIDE SEQUENCE [LARGE SCALE GENOMIC DNA]</scope>
    <source>
        <strain evidence="2">cv. 10/8</strain>
        <tissue evidence="1">Leaf</tissue>
    </source>
</reference>
<name>A0A392WD85_9FABA</name>